<dbReference type="SUPFAM" id="SSF52266">
    <property type="entry name" value="SGNH hydrolase"/>
    <property type="match status" value="1"/>
</dbReference>
<evidence type="ECO:0000313" key="3">
    <source>
        <dbReference type="Proteomes" id="UP001228636"/>
    </source>
</evidence>
<dbReference type="InterPro" id="IPR036514">
    <property type="entry name" value="SGNH_hydro_sf"/>
</dbReference>
<proteinExistence type="predicted"/>
<dbReference type="PANTHER" id="PTHR30383">
    <property type="entry name" value="THIOESTERASE 1/PROTEASE 1/LYSOPHOSPHOLIPASE L1"/>
    <property type="match status" value="1"/>
</dbReference>
<protein>
    <submittedName>
        <fullName evidence="2">SGNH/GDSL hydrolase family protein</fullName>
    </submittedName>
</protein>
<dbReference type="GO" id="GO:0004622">
    <property type="term" value="F:phosphatidylcholine lysophospholipase activity"/>
    <property type="evidence" value="ECO:0007669"/>
    <property type="project" value="TreeGrafter"/>
</dbReference>
<comment type="caution">
    <text evidence="2">The sequence shown here is derived from an EMBL/GenBank/DDBJ whole genome shotgun (WGS) entry which is preliminary data.</text>
</comment>
<dbReference type="Proteomes" id="UP001228636">
    <property type="component" value="Unassembled WGS sequence"/>
</dbReference>
<keyword evidence="2" id="KW-0378">Hydrolase</keyword>
<accession>A0AAJ1QTT8</accession>
<dbReference type="EMBL" id="JAUFQH010000001">
    <property type="protein sequence ID" value="MDN3617872.1"/>
    <property type="molecule type" value="Genomic_DNA"/>
</dbReference>
<evidence type="ECO:0000259" key="1">
    <source>
        <dbReference type="Pfam" id="PF13472"/>
    </source>
</evidence>
<dbReference type="InterPro" id="IPR013830">
    <property type="entry name" value="SGNH_hydro"/>
</dbReference>
<dbReference type="AlphaFoldDB" id="A0AAJ1QTT8"/>
<dbReference type="PANTHER" id="PTHR30383:SF26">
    <property type="entry name" value="SGNH HYDROLASE-TYPE ESTERASE DOMAIN-CONTAINING PROTEIN"/>
    <property type="match status" value="1"/>
</dbReference>
<gene>
    <name evidence="2" type="ORF">QWY81_00225</name>
</gene>
<feature type="domain" description="SGNH hydrolase-type esterase" evidence="1">
    <location>
        <begin position="72"/>
        <end position="250"/>
    </location>
</feature>
<name>A0AAJ1QTT8_9FLAO</name>
<reference evidence="2 3" key="1">
    <citation type="journal article" date="2014" name="Int. J. Syst. Evol. Microbiol.">
        <title>Complete genome sequence of Corynebacterium casei LMG S-19264T (=DSM 44701T), isolated from a smear-ripened cheese.</title>
        <authorList>
            <consortium name="US DOE Joint Genome Institute (JGI-PGF)"/>
            <person name="Walter F."/>
            <person name="Albersmeier A."/>
            <person name="Kalinowski J."/>
            <person name="Ruckert C."/>
        </authorList>
    </citation>
    <scope>NUCLEOTIDE SEQUENCE [LARGE SCALE GENOMIC DNA]</scope>
    <source>
        <strain evidence="2 3">CECT 8670</strain>
    </source>
</reference>
<dbReference type="InterPro" id="IPR051532">
    <property type="entry name" value="Ester_Hydrolysis_Enzymes"/>
</dbReference>
<organism evidence="2 3">
    <name type="scientific">Polaribacter sejongensis</name>
    <dbReference type="NCBI Taxonomy" id="985043"/>
    <lineage>
        <taxon>Bacteria</taxon>
        <taxon>Pseudomonadati</taxon>
        <taxon>Bacteroidota</taxon>
        <taxon>Flavobacteriia</taxon>
        <taxon>Flavobacteriales</taxon>
        <taxon>Flavobacteriaceae</taxon>
    </lineage>
</organism>
<sequence>MKRRDFTKILGTSILGGLITPKVFAESYAKKTDYEICKKAWEQLCGKIDKVYKTDAFKYVNPVRRKPNVLIYGDSISIGYSSTVRKILEDKATVIRLFKNGGASHDFITNMGKMQKTMFQPNLKKGWKFKWDIIHFNVGLHDLKYLEGKHLNKNGKQVSSIEKYKTNLEEVCNYLNRNYPKATLIFATTTPVPENAKGRFADDSIKFNKAALEVLENHPNIVINDLYEFTKPNRKQWEQEPGNVHYNELGKIKQGKKVAEVIAKYL</sequence>
<dbReference type="Pfam" id="PF13472">
    <property type="entry name" value="Lipase_GDSL_2"/>
    <property type="match status" value="1"/>
</dbReference>
<dbReference type="Gene3D" id="3.40.50.1110">
    <property type="entry name" value="SGNH hydrolase"/>
    <property type="match status" value="1"/>
</dbReference>
<evidence type="ECO:0000313" key="2">
    <source>
        <dbReference type="EMBL" id="MDN3617872.1"/>
    </source>
</evidence>
<dbReference type="RefSeq" id="WP_261973028.1">
    <property type="nucleotide sequence ID" value="NZ_CP103460.1"/>
</dbReference>
<dbReference type="CDD" id="cd00229">
    <property type="entry name" value="SGNH_hydrolase"/>
    <property type="match status" value="1"/>
</dbReference>